<dbReference type="Proteomes" id="UP000295678">
    <property type="component" value="Unassembled WGS sequence"/>
</dbReference>
<sequence length="47" mass="4926">MSGSVTSVDSDPFAEGFYLAMGAQRVGEAPSGAIAGRMLPRLAKRLR</sequence>
<evidence type="ECO:0000313" key="1">
    <source>
        <dbReference type="EMBL" id="TCT06419.1"/>
    </source>
</evidence>
<protein>
    <recommendedName>
        <fullName evidence="3">Acetyltransferase (GNAT) family protein</fullName>
    </recommendedName>
</protein>
<evidence type="ECO:0008006" key="3">
    <source>
        <dbReference type="Google" id="ProtNLM"/>
    </source>
</evidence>
<reference evidence="1 2" key="1">
    <citation type="submission" date="2019-03" db="EMBL/GenBank/DDBJ databases">
        <title>Genomic Encyclopedia of Type Strains, Phase IV (KMG-IV): sequencing the most valuable type-strain genomes for metagenomic binning, comparative biology and taxonomic classification.</title>
        <authorList>
            <person name="Goeker M."/>
        </authorList>
    </citation>
    <scope>NUCLEOTIDE SEQUENCE [LARGE SCALE GENOMIC DNA]</scope>
    <source>
        <strain evidence="1 2">DSM 19345</strain>
    </source>
</reference>
<dbReference type="EMBL" id="SMAK01000011">
    <property type="protein sequence ID" value="TCT06419.1"/>
    <property type="molecule type" value="Genomic_DNA"/>
</dbReference>
<evidence type="ECO:0000313" key="2">
    <source>
        <dbReference type="Proteomes" id="UP000295678"/>
    </source>
</evidence>
<dbReference type="RefSeq" id="WP_165926932.1">
    <property type="nucleotide sequence ID" value="NZ_SMAK01000011.1"/>
</dbReference>
<dbReference type="AlphaFoldDB" id="A0A4R3M2H8"/>
<gene>
    <name evidence="1" type="ORF">EDC22_1111</name>
</gene>
<comment type="caution">
    <text evidence="1">The sequence shown here is derived from an EMBL/GenBank/DDBJ whole genome shotgun (WGS) entry which is preliminary data.</text>
</comment>
<accession>A0A4R3M2H8</accession>
<proteinExistence type="predicted"/>
<organism evidence="1 2">
    <name type="scientific">Tepidamorphus gemmatus</name>
    <dbReference type="NCBI Taxonomy" id="747076"/>
    <lineage>
        <taxon>Bacteria</taxon>
        <taxon>Pseudomonadati</taxon>
        <taxon>Pseudomonadota</taxon>
        <taxon>Alphaproteobacteria</taxon>
        <taxon>Hyphomicrobiales</taxon>
        <taxon>Tepidamorphaceae</taxon>
        <taxon>Tepidamorphus</taxon>
    </lineage>
</organism>
<name>A0A4R3M2H8_9HYPH</name>
<keyword evidence="2" id="KW-1185">Reference proteome</keyword>